<dbReference type="EMBL" id="JAWZYT010002493">
    <property type="protein sequence ID" value="KAK4304014.1"/>
    <property type="molecule type" value="Genomic_DNA"/>
</dbReference>
<protein>
    <submittedName>
        <fullName evidence="1">Uncharacterized protein</fullName>
    </submittedName>
</protein>
<sequence length="123" mass="13339">MFTNPHLSQPRLPYEAATGFPSFHGSRQVSGARLLHLPPPPLTFTASYTQQSVFGGGDVRLWKGVVSSTNQTTHRPTDRPPDLLTVMVVICLALLIPVRAPTNITTTAWHPSSSQDPVGTLLL</sequence>
<keyword evidence="3" id="KW-1185">Reference proteome</keyword>
<name>A0AAE1NED9_9EUCA</name>
<proteinExistence type="predicted"/>
<reference evidence="1" key="1">
    <citation type="submission" date="2023-11" db="EMBL/GenBank/DDBJ databases">
        <title>Genome assemblies of two species of porcelain crab, Petrolisthes cinctipes and Petrolisthes manimaculis (Anomura: Porcellanidae).</title>
        <authorList>
            <person name="Angst P."/>
        </authorList>
    </citation>
    <scope>NUCLEOTIDE SEQUENCE</scope>
    <source>
        <strain evidence="1">PB745_02</strain>
        <tissue evidence="1">Gill</tissue>
    </source>
</reference>
<organism evidence="1 3">
    <name type="scientific">Petrolisthes manimaculis</name>
    <dbReference type="NCBI Taxonomy" id="1843537"/>
    <lineage>
        <taxon>Eukaryota</taxon>
        <taxon>Metazoa</taxon>
        <taxon>Ecdysozoa</taxon>
        <taxon>Arthropoda</taxon>
        <taxon>Crustacea</taxon>
        <taxon>Multicrustacea</taxon>
        <taxon>Malacostraca</taxon>
        <taxon>Eumalacostraca</taxon>
        <taxon>Eucarida</taxon>
        <taxon>Decapoda</taxon>
        <taxon>Pleocyemata</taxon>
        <taxon>Anomura</taxon>
        <taxon>Galatheoidea</taxon>
        <taxon>Porcellanidae</taxon>
        <taxon>Petrolisthes</taxon>
    </lineage>
</organism>
<evidence type="ECO:0000313" key="3">
    <source>
        <dbReference type="Proteomes" id="UP001292094"/>
    </source>
</evidence>
<dbReference type="EMBL" id="JAWZYT010006745">
    <property type="protein sequence ID" value="KAK4287609.1"/>
    <property type="molecule type" value="Genomic_DNA"/>
</dbReference>
<accession>A0AAE1NED9</accession>
<dbReference type="Proteomes" id="UP001292094">
    <property type="component" value="Unassembled WGS sequence"/>
</dbReference>
<evidence type="ECO:0000313" key="2">
    <source>
        <dbReference type="EMBL" id="KAK4304014.1"/>
    </source>
</evidence>
<comment type="caution">
    <text evidence="1">The sequence shown here is derived from an EMBL/GenBank/DDBJ whole genome shotgun (WGS) entry which is preliminary data.</text>
</comment>
<gene>
    <name evidence="2" type="ORF">Pmani_024017</name>
    <name evidence="1" type="ORF">Pmani_039320</name>
</gene>
<evidence type="ECO:0000313" key="1">
    <source>
        <dbReference type="EMBL" id="KAK4287609.1"/>
    </source>
</evidence>
<dbReference type="AlphaFoldDB" id="A0AAE1NED9"/>